<dbReference type="InterPro" id="IPR036034">
    <property type="entry name" value="PDZ_sf"/>
</dbReference>
<dbReference type="Gene3D" id="3.90.226.10">
    <property type="entry name" value="2-enoyl-CoA Hydratase, Chain A, domain 1"/>
    <property type="match status" value="1"/>
</dbReference>
<feature type="compositionally biased region" description="Basic and acidic residues" evidence="6">
    <location>
        <begin position="400"/>
        <end position="412"/>
    </location>
</feature>
<dbReference type="FunFam" id="3.90.226.10:FF:000029">
    <property type="entry name" value="Peptidase, S41 family"/>
    <property type="match status" value="1"/>
</dbReference>
<dbReference type="SUPFAM" id="SSF50156">
    <property type="entry name" value="PDZ domain-like"/>
    <property type="match status" value="1"/>
</dbReference>
<dbReference type="NCBIfam" id="TIGR00225">
    <property type="entry name" value="prc"/>
    <property type="match status" value="1"/>
</dbReference>
<dbReference type="InterPro" id="IPR029045">
    <property type="entry name" value="ClpP/crotonase-like_dom_sf"/>
</dbReference>
<feature type="chain" id="PRO_5032319203" evidence="7">
    <location>
        <begin position="27"/>
        <end position="439"/>
    </location>
</feature>
<evidence type="ECO:0000313" key="10">
    <source>
        <dbReference type="Proteomes" id="UP000565262"/>
    </source>
</evidence>
<dbReference type="Pfam" id="PF22694">
    <property type="entry name" value="CtpB_N-like"/>
    <property type="match status" value="1"/>
</dbReference>
<dbReference type="GO" id="GO:0030288">
    <property type="term" value="C:outer membrane-bounded periplasmic space"/>
    <property type="evidence" value="ECO:0007669"/>
    <property type="project" value="TreeGrafter"/>
</dbReference>
<gene>
    <name evidence="9" type="ORF">H4O21_08700</name>
</gene>
<accession>A0A839IN89</accession>
<dbReference type="InterPro" id="IPR055210">
    <property type="entry name" value="CtpA/B_N"/>
</dbReference>
<evidence type="ECO:0000256" key="3">
    <source>
        <dbReference type="ARBA" id="ARBA00022801"/>
    </source>
</evidence>
<dbReference type="EMBL" id="JACJFM010000008">
    <property type="protein sequence ID" value="MBB1486685.1"/>
    <property type="molecule type" value="Genomic_DNA"/>
</dbReference>
<comment type="caution">
    <text evidence="9">The sequence shown here is derived from an EMBL/GenBank/DDBJ whole genome shotgun (WGS) entry which is preliminary data.</text>
</comment>
<proteinExistence type="inferred from homology"/>
<dbReference type="CDD" id="cd06782">
    <property type="entry name" value="cpPDZ_CPP-like"/>
    <property type="match status" value="1"/>
</dbReference>
<reference evidence="9 10" key="1">
    <citation type="submission" date="2020-08" db="EMBL/GenBank/DDBJ databases">
        <title>Oceanospirillum sp. nov. isolated from marine sediment.</title>
        <authorList>
            <person name="Ji X."/>
        </authorList>
    </citation>
    <scope>NUCLEOTIDE SEQUENCE [LARGE SCALE GENOMIC DNA]</scope>
    <source>
        <strain evidence="9 10">D5</strain>
    </source>
</reference>
<dbReference type="PANTHER" id="PTHR32060:SF30">
    <property type="entry name" value="CARBOXY-TERMINAL PROCESSING PROTEASE CTPA"/>
    <property type="match status" value="1"/>
</dbReference>
<dbReference type="Gene3D" id="2.30.42.10">
    <property type="match status" value="1"/>
</dbReference>
<feature type="region of interest" description="Disordered" evidence="6">
    <location>
        <begin position="383"/>
        <end position="412"/>
    </location>
</feature>
<dbReference type="PANTHER" id="PTHR32060">
    <property type="entry name" value="TAIL-SPECIFIC PROTEASE"/>
    <property type="match status" value="1"/>
</dbReference>
<dbReference type="InterPro" id="IPR001478">
    <property type="entry name" value="PDZ"/>
</dbReference>
<dbReference type="GO" id="GO:0004175">
    <property type="term" value="F:endopeptidase activity"/>
    <property type="evidence" value="ECO:0007669"/>
    <property type="project" value="TreeGrafter"/>
</dbReference>
<evidence type="ECO:0000256" key="6">
    <source>
        <dbReference type="SAM" id="MobiDB-lite"/>
    </source>
</evidence>
<dbReference type="PROSITE" id="PS50106">
    <property type="entry name" value="PDZ"/>
    <property type="match status" value="1"/>
</dbReference>
<dbReference type="AlphaFoldDB" id="A0A839IN89"/>
<dbReference type="InterPro" id="IPR005151">
    <property type="entry name" value="Tail-specific_protease"/>
</dbReference>
<evidence type="ECO:0000256" key="4">
    <source>
        <dbReference type="ARBA" id="ARBA00022825"/>
    </source>
</evidence>
<comment type="similarity">
    <text evidence="1 5">Belongs to the peptidase S41A family.</text>
</comment>
<keyword evidence="4 5" id="KW-0720">Serine protease</keyword>
<dbReference type="GO" id="GO:0008236">
    <property type="term" value="F:serine-type peptidase activity"/>
    <property type="evidence" value="ECO:0007669"/>
    <property type="project" value="UniProtKB-KW"/>
</dbReference>
<dbReference type="Pfam" id="PF03572">
    <property type="entry name" value="Peptidase_S41"/>
    <property type="match status" value="1"/>
</dbReference>
<dbReference type="CDD" id="cd07560">
    <property type="entry name" value="Peptidase_S41_CPP"/>
    <property type="match status" value="1"/>
</dbReference>
<dbReference type="SUPFAM" id="SSF52096">
    <property type="entry name" value="ClpP/crotonase"/>
    <property type="match status" value="1"/>
</dbReference>
<organism evidence="9 10">
    <name type="scientific">Oceanospirillum sediminis</name>
    <dbReference type="NCBI Taxonomy" id="2760088"/>
    <lineage>
        <taxon>Bacteria</taxon>
        <taxon>Pseudomonadati</taxon>
        <taxon>Pseudomonadota</taxon>
        <taxon>Gammaproteobacteria</taxon>
        <taxon>Oceanospirillales</taxon>
        <taxon>Oceanospirillaceae</taxon>
        <taxon>Oceanospirillum</taxon>
    </lineage>
</organism>
<keyword evidence="2 5" id="KW-0645">Protease</keyword>
<evidence type="ECO:0000259" key="8">
    <source>
        <dbReference type="PROSITE" id="PS50106"/>
    </source>
</evidence>
<feature type="domain" description="PDZ" evidence="8">
    <location>
        <begin position="87"/>
        <end position="155"/>
    </location>
</feature>
<evidence type="ECO:0000256" key="5">
    <source>
        <dbReference type="RuleBase" id="RU004404"/>
    </source>
</evidence>
<dbReference type="Proteomes" id="UP000565262">
    <property type="component" value="Unassembled WGS sequence"/>
</dbReference>
<protein>
    <submittedName>
        <fullName evidence="9">S41 family peptidase</fullName>
    </submittedName>
</protein>
<dbReference type="Gene3D" id="3.30.750.44">
    <property type="match status" value="1"/>
</dbReference>
<keyword evidence="7" id="KW-0732">Signal</keyword>
<keyword evidence="10" id="KW-1185">Reference proteome</keyword>
<dbReference type="SMART" id="SM00245">
    <property type="entry name" value="TSPc"/>
    <property type="match status" value="1"/>
</dbReference>
<dbReference type="FunFam" id="3.30.750.44:FF:000001">
    <property type="entry name" value="S41 family peptidase"/>
    <property type="match status" value="1"/>
</dbReference>
<feature type="compositionally biased region" description="Basic and acidic residues" evidence="6">
    <location>
        <begin position="383"/>
        <end position="392"/>
    </location>
</feature>
<name>A0A839IN89_9GAMM</name>
<dbReference type="FunFam" id="2.30.42.10:FF:000063">
    <property type="entry name" value="Peptidase, S41 family"/>
    <property type="match status" value="1"/>
</dbReference>
<keyword evidence="3 5" id="KW-0378">Hydrolase</keyword>
<evidence type="ECO:0000313" key="9">
    <source>
        <dbReference type="EMBL" id="MBB1486685.1"/>
    </source>
</evidence>
<dbReference type="InterPro" id="IPR041489">
    <property type="entry name" value="PDZ_6"/>
</dbReference>
<evidence type="ECO:0000256" key="2">
    <source>
        <dbReference type="ARBA" id="ARBA00022670"/>
    </source>
</evidence>
<evidence type="ECO:0000256" key="1">
    <source>
        <dbReference type="ARBA" id="ARBA00009179"/>
    </source>
</evidence>
<feature type="signal peptide" evidence="7">
    <location>
        <begin position="1"/>
        <end position="26"/>
    </location>
</feature>
<dbReference type="GO" id="GO:0007165">
    <property type="term" value="P:signal transduction"/>
    <property type="evidence" value="ECO:0007669"/>
    <property type="project" value="TreeGrafter"/>
</dbReference>
<dbReference type="GO" id="GO:0006508">
    <property type="term" value="P:proteolysis"/>
    <property type="evidence" value="ECO:0007669"/>
    <property type="project" value="UniProtKB-KW"/>
</dbReference>
<evidence type="ECO:0000256" key="7">
    <source>
        <dbReference type="SAM" id="SignalP"/>
    </source>
</evidence>
<sequence>MHLTRLARLSAPVILGMSLTAPLALAETAKEPAGLPLEELRTFGEVFERIKRAYVHEVDDKELLENAIRGMLSGLDPHSNYLKPEDFEELQESTQGEFGGLGLEVGSENGFIKVVTPLDDTPAAQAGLKPQDLIIKLDDTPVKGMSLQKAVEMMRGKPGTDIRLTIVRDGVEGPFEVTLTRDLIRITSVKHRMLDEHYGYIRITQFQVHTGEEVEKSLLKLHEKAGSKLRGLVLDLRNNPGGVLQAAVEVVDAFITEGLIVYTEGRLNNSELRFSATDRDPSLGIPVVILINEGTASASEIVSGALQDHRRAVIMGTQSFGKGSVQTILPLASERALKLTTALYFTPSGRSIQAQGVSPDIEVRPARLTPLETKLQVTEADLDGHLEVDQKNSTDGTATPDKKQDKRSVSKKEDLAQTDYQLFEALSLLKGLHILQPEK</sequence>
<dbReference type="InterPro" id="IPR004447">
    <property type="entry name" value="Peptidase_S41A"/>
</dbReference>
<dbReference type="Pfam" id="PF17820">
    <property type="entry name" value="PDZ_6"/>
    <property type="match status" value="1"/>
</dbReference>
<dbReference type="SMART" id="SM00228">
    <property type="entry name" value="PDZ"/>
    <property type="match status" value="1"/>
</dbReference>